<comment type="similarity">
    <text evidence="2 8">Belongs to the RecO family.</text>
</comment>
<keyword evidence="6 8" id="KW-0234">DNA repair</keyword>
<evidence type="ECO:0000256" key="6">
    <source>
        <dbReference type="ARBA" id="ARBA00023204"/>
    </source>
</evidence>
<dbReference type="InterPro" id="IPR003717">
    <property type="entry name" value="RecO"/>
</dbReference>
<keyword evidence="5 8" id="KW-0233">DNA recombination</keyword>
<evidence type="ECO:0000256" key="1">
    <source>
        <dbReference type="ARBA" id="ARBA00003065"/>
    </source>
</evidence>
<comment type="caution">
    <text evidence="10">The sequence shown here is derived from an EMBL/GenBank/DDBJ whole genome shotgun (WGS) entry which is preliminary data.</text>
</comment>
<dbReference type="STRING" id="266128.ABB25_02880"/>
<dbReference type="InterPro" id="IPR042242">
    <property type="entry name" value="RecO_C"/>
</dbReference>
<dbReference type="HAMAP" id="MF_00201">
    <property type="entry name" value="RecO"/>
    <property type="match status" value="1"/>
</dbReference>
<organism evidence="10 11">
    <name type="scientific">Stenotrophomonas koreensis</name>
    <dbReference type="NCBI Taxonomy" id="266128"/>
    <lineage>
        <taxon>Bacteria</taxon>
        <taxon>Pseudomonadati</taxon>
        <taxon>Pseudomonadota</taxon>
        <taxon>Gammaproteobacteria</taxon>
        <taxon>Lysobacterales</taxon>
        <taxon>Lysobacteraceae</taxon>
        <taxon>Stenotrophomonas</taxon>
    </lineage>
</organism>
<reference evidence="10 11" key="1">
    <citation type="submission" date="2015-05" db="EMBL/GenBank/DDBJ databases">
        <title>Genome sequencing and analysis of members of genus Stenotrophomonas.</title>
        <authorList>
            <person name="Patil P.P."/>
            <person name="Midha S."/>
            <person name="Patil P.B."/>
        </authorList>
    </citation>
    <scope>NUCLEOTIDE SEQUENCE [LARGE SCALE GENOMIC DNA]</scope>
    <source>
        <strain evidence="10 11">DSM 17805</strain>
    </source>
</reference>
<sequence>MAGVDASAQLVQAPAFVLHTRPWRETSLLVEVLTARHGRLGLIARGLASARAQPLRAALQPWQWVGLAYVPKGELGQLRGAEPLDTSPRLAGPAWLPAFYVNELILRLVPRQDPLPGLYRAYAEVRQQLGEGSGLAWALRRFERDLLIELGLGMDLHEDCDGASIEPGARYLLDPEHGLRRTPADSRQPTAAGAAIIALANDQCPPAQELASLRLPMRALLAHHLGARGLQSWQMAASLAR</sequence>
<dbReference type="PANTHER" id="PTHR33991:SF1">
    <property type="entry name" value="DNA REPAIR PROTEIN RECO"/>
    <property type="match status" value="1"/>
</dbReference>
<dbReference type="PATRIC" id="fig|266128.3.peg.2236"/>
<dbReference type="SUPFAM" id="SSF50249">
    <property type="entry name" value="Nucleic acid-binding proteins"/>
    <property type="match status" value="1"/>
</dbReference>
<dbReference type="PANTHER" id="PTHR33991">
    <property type="entry name" value="DNA REPAIR PROTEIN RECO"/>
    <property type="match status" value="1"/>
</dbReference>
<evidence type="ECO:0000256" key="8">
    <source>
        <dbReference type="HAMAP-Rule" id="MF_00201"/>
    </source>
</evidence>
<dbReference type="Gene3D" id="1.20.1440.120">
    <property type="entry name" value="Recombination protein O, C-terminal domain"/>
    <property type="match status" value="1"/>
</dbReference>
<evidence type="ECO:0000256" key="4">
    <source>
        <dbReference type="ARBA" id="ARBA00022763"/>
    </source>
</evidence>
<accession>A0A0R0BZN2</accession>
<dbReference type="NCBIfam" id="TIGR00613">
    <property type="entry name" value="reco"/>
    <property type="match status" value="1"/>
</dbReference>
<dbReference type="GO" id="GO:0006310">
    <property type="term" value="P:DNA recombination"/>
    <property type="evidence" value="ECO:0007669"/>
    <property type="project" value="UniProtKB-UniRule"/>
</dbReference>
<dbReference type="InterPro" id="IPR012340">
    <property type="entry name" value="NA-bd_OB-fold"/>
</dbReference>
<evidence type="ECO:0000313" key="11">
    <source>
        <dbReference type="Proteomes" id="UP000051254"/>
    </source>
</evidence>
<protein>
    <recommendedName>
        <fullName evidence="3 8">DNA repair protein RecO</fullName>
    </recommendedName>
    <alternativeName>
        <fullName evidence="7 8">Recombination protein O</fullName>
    </alternativeName>
</protein>
<dbReference type="Gene3D" id="2.40.50.140">
    <property type="entry name" value="Nucleic acid-binding proteins"/>
    <property type="match status" value="1"/>
</dbReference>
<dbReference type="InterPro" id="IPR022572">
    <property type="entry name" value="DNA_rep/recomb_RecO_N"/>
</dbReference>
<comment type="function">
    <text evidence="1 8">Involved in DNA repair and RecF pathway recombination.</text>
</comment>
<dbReference type="OrthoDB" id="9804792at2"/>
<proteinExistence type="inferred from homology"/>
<dbReference type="SUPFAM" id="SSF57863">
    <property type="entry name" value="ArfGap/RecO-like zinc finger"/>
    <property type="match status" value="1"/>
</dbReference>
<dbReference type="Proteomes" id="UP000051254">
    <property type="component" value="Unassembled WGS sequence"/>
</dbReference>
<dbReference type="InterPro" id="IPR037278">
    <property type="entry name" value="ARFGAP/RecO"/>
</dbReference>
<dbReference type="Pfam" id="PF02565">
    <property type="entry name" value="RecO_C"/>
    <property type="match status" value="1"/>
</dbReference>
<evidence type="ECO:0000259" key="9">
    <source>
        <dbReference type="Pfam" id="PF11967"/>
    </source>
</evidence>
<keyword evidence="11" id="KW-1185">Reference proteome</keyword>
<evidence type="ECO:0000256" key="2">
    <source>
        <dbReference type="ARBA" id="ARBA00007452"/>
    </source>
</evidence>
<feature type="domain" description="DNA replication/recombination mediator RecO N-terminal" evidence="9">
    <location>
        <begin position="11"/>
        <end position="85"/>
    </location>
</feature>
<name>A0A0R0BZN2_9GAMM</name>
<dbReference type="GO" id="GO:0006302">
    <property type="term" value="P:double-strand break repair"/>
    <property type="evidence" value="ECO:0007669"/>
    <property type="project" value="TreeGrafter"/>
</dbReference>
<dbReference type="GO" id="GO:0043590">
    <property type="term" value="C:bacterial nucleoid"/>
    <property type="evidence" value="ECO:0007669"/>
    <property type="project" value="TreeGrafter"/>
</dbReference>
<dbReference type="AlphaFoldDB" id="A0A0R0BZN2"/>
<dbReference type="Pfam" id="PF11967">
    <property type="entry name" value="RecO_N"/>
    <property type="match status" value="1"/>
</dbReference>
<evidence type="ECO:0000313" key="10">
    <source>
        <dbReference type="EMBL" id="KRG59530.1"/>
    </source>
</evidence>
<evidence type="ECO:0000256" key="3">
    <source>
        <dbReference type="ARBA" id="ARBA00021310"/>
    </source>
</evidence>
<keyword evidence="4 8" id="KW-0227">DNA damage</keyword>
<evidence type="ECO:0000256" key="5">
    <source>
        <dbReference type="ARBA" id="ARBA00023172"/>
    </source>
</evidence>
<dbReference type="RefSeq" id="WP_057663459.1">
    <property type="nucleotide sequence ID" value="NZ_LDJH01000006.1"/>
</dbReference>
<gene>
    <name evidence="8" type="primary">recO</name>
    <name evidence="10" type="ORF">ABB25_02880</name>
</gene>
<evidence type="ECO:0000256" key="7">
    <source>
        <dbReference type="ARBA" id="ARBA00033409"/>
    </source>
</evidence>
<dbReference type="EMBL" id="LDJH01000006">
    <property type="protein sequence ID" value="KRG59530.1"/>
    <property type="molecule type" value="Genomic_DNA"/>
</dbReference>